<evidence type="ECO:0000313" key="2">
    <source>
        <dbReference type="Proteomes" id="UP000790787"/>
    </source>
</evidence>
<dbReference type="RefSeq" id="XP_016490489.1">
    <property type="nucleotide sequence ID" value="XM_016635003.2"/>
</dbReference>
<evidence type="ECO:0000256" key="1">
    <source>
        <dbReference type="ARBA" id="ARBA00010582"/>
    </source>
</evidence>
<name>A0A1S4BNQ7_TOBAC</name>
<dbReference type="OMA" id="INCGHAC"/>
<sequence>MPIKRPASSFQSYNSKPRKHLVYISQENMKIFTLVFIAILLIQVFAEAVSFNNAEDTAAQIEKAGNEGTLFKKIHHQPIRKINCGHACARRCRKSSRKNVCKRACKSCCARCHCVPPGTYGNKEACPCYARLKTHGNRPKCP</sequence>
<reference evidence="2" key="1">
    <citation type="journal article" date="2014" name="Nat. Commun.">
        <title>The tobacco genome sequence and its comparison with those of tomato and potato.</title>
        <authorList>
            <person name="Sierro N."/>
            <person name="Battey J.N."/>
            <person name="Ouadi S."/>
            <person name="Bakaher N."/>
            <person name="Bovet L."/>
            <person name="Willig A."/>
            <person name="Goepfert S."/>
            <person name="Peitsch M.C."/>
            <person name="Ivanov N.V."/>
        </authorList>
    </citation>
    <scope>NUCLEOTIDE SEQUENCE [LARGE SCALE GENOMIC DNA]</scope>
</reference>
<dbReference type="AlphaFoldDB" id="A0A1S4BNQ7"/>
<dbReference type="GeneID" id="107810245"/>
<protein>
    <submittedName>
        <fullName evidence="3">Gibberellin-regulated protein 9</fullName>
    </submittedName>
</protein>
<reference evidence="3" key="2">
    <citation type="submission" date="2025-08" db="UniProtKB">
        <authorList>
            <consortium name="RefSeq"/>
        </authorList>
    </citation>
    <scope>IDENTIFICATION</scope>
    <source>
        <tissue evidence="3">Leaf</tissue>
    </source>
</reference>
<accession>A0A1S4BNQ7</accession>
<dbReference type="OrthoDB" id="625265at2759"/>
<proteinExistence type="inferred from homology"/>
<dbReference type="STRING" id="4097.A0A1S4BNQ7"/>
<keyword evidence="2" id="KW-1185">Reference proteome</keyword>
<gene>
    <name evidence="3" type="primary">LOC107810245</name>
</gene>
<organism evidence="2 3">
    <name type="scientific">Nicotiana tabacum</name>
    <name type="common">Common tobacco</name>
    <dbReference type="NCBI Taxonomy" id="4097"/>
    <lineage>
        <taxon>Eukaryota</taxon>
        <taxon>Viridiplantae</taxon>
        <taxon>Streptophyta</taxon>
        <taxon>Embryophyta</taxon>
        <taxon>Tracheophyta</taxon>
        <taxon>Spermatophyta</taxon>
        <taxon>Magnoliopsida</taxon>
        <taxon>eudicotyledons</taxon>
        <taxon>Gunneridae</taxon>
        <taxon>Pentapetalae</taxon>
        <taxon>asterids</taxon>
        <taxon>lamiids</taxon>
        <taxon>Solanales</taxon>
        <taxon>Solanaceae</taxon>
        <taxon>Nicotianoideae</taxon>
        <taxon>Nicotianeae</taxon>
        <taxon>Nicotiana</taxon>
    </lineage>
</organism>
<dbReference type="KEGG" id="nta:107810245"/>
<dbReference type="PANTHER" id="PTHR23201">
    <property type="entry name" value="EXTENSIN, PROLINE-RICH PROTEIN"/>
    <property type="match status" value="1"/>
</dbReference>
<dbReference type="Proteomes" id="UP000790787">
    <property type="component" value="Chromosome 16"/>
</dbReference>
<dbReference type="RefSeq" id="XP_016490489.1">
    <property type="nucleotide sequence ID" value="XM_016635003.1"/>
</dbReference>
<dbReference type="InterPro" id="IPR003854">
    <property type="entry name" value="GASA"/>
</dbReference>
<dbReference type="PaxDb" id="4097-A0A1S4BNQ7"/>
<comment type="similarity">
    <text evidence="1">Belongs to the GASA family.</text>
</comment>
<evidence type="ECO:0000313" key="3">
    <source>
        <dbReference type="RefSeq" id="XP_016490489.1"/>
    </source>
</evidence>
<dbReference type="PANTHER" id="PTHR23201:SF20">
    <property type="entry name" value="GIBBERELLIN-REGULATED PROTEIN 9-LIKE"/>
    <property type="match status" value="1"/>
</dbReference>
<dbReference type="Pfam" id="PF02704">
    <property type="entry name" value="GASA"/>
    <property type="match status" value="1"/>
</dbReference>